<dbReference type="SUPFAM" id="SSF53807">
    <property type="entry name" value="Helical backbone' metal receptor"/>
    <property type="match status" value="1"/>
</dbReference>
<dbReference type="OrthoDB" id="1632039at2"/>
<evidence type="ECO:0000313" key="2">
    <source>
        <dbReference type="EMBL" id="PTQ13266.1"/>
    </source>
</evidence>
<dbReference type="PROSITE" id="PS50983">
    <property type="entry name" value="FE_B12_PBP"/>
    <property type="match status" value="1"/>
</dbReference>
<dbReference type="Gene3D" id="3.40.50.1980">
    <property type="entry name" value="Nitrogenase molybdenum iron protein domain"/>
    <property type="match status" value="2"/>
</dbReference>
<dbReference type="Proteomes" id="UP000244162">
    <property type="component" value="Unassembled WGS sequence"/>
</dbReference>
<dbReference type="EMBL" id="NWBU01000004">
    <property type="protein sequence ID" value="PTQ13266.1"/>
    <property type="molecule type" value="Genomic_DNA"/>
</dbReference>
<evidence type="ECO:0000259" key="1">
    <source>
        <dbReference type="PROSITE" id="PS50983"/>
    </source>
</evidence>
<dbReference type="InterPro" id="IPR050902">
    <property type="entry name" value="ABC_Transporter_SBP"/>
</dbReference>
<evidence type="ECO:0000313" key="3">
    <source>
        <dbReference type="Proteomes" id="UP000244162"/>
    </source>
</evidence>
<dbReference type="Pfam" id="PF01497">
    <property type="entry name" value="Peripla_BP_2"/>
    <property type="match status" value="1"/>
</dbReference>
<proteinExistence type="predicted"/>
<accession>A0A2T5G298</accession>
<keyword evidence="3" id="KW-1185">Reference proteome</keyword>
<dbReference type="InterPro" id="IPR002491">
    <property type="entry name" value="ABC_transptr_periplasmic_BD"/>
</dbReference>
<protein>
    <submittedName>
        <fullName evidence="2">ABC transporter substrate-binding protein</fullName>
    </submittedName>
</protein>
<name>A0A2T5G298_9SPHN</name>
<dbReference type="AlphaFoldDB" id="A0A2T5G298"/>
<comment type="caution">
    <text evidence="2">The sequence shown here is derived from an EMBL/GenBank/DDBJ whole genome shotgun (WGS) entry which is preliminary data.</text>
</comment>
<reference evidence="2 3" key="1">
    <citation type="submission" date="2017-09" db="EMBL/GenBank/DDBJ databases">
        <title>Sphingomonas panjinensis sp.nov., isolated from oil-contaminated soil.</title>
        <authorList>
            <person name="Wang L."/>
            <person name="Chen L."/>
        </authorList>
    </citation>
    <scope>NUCLEOTIDE SEQUENCE [LARGE SCALE GENOMIC DNA]</scope>
    <source>
        <strain evidence="2 3">FW-11</strain>
    </source>
</reference>
<dbReference type="PANTHER" id="PTHR30535:SF35">
    <property type="entry name" value="PERIPLASMIC BINDING PROTEIN"/>
    <property type="match status" value="1"/>
</dbReference>
<feature type="domain" description="Fe/B12 periplasmic-binding" evidence="1">
    <location>
        <begin position="13"/>
        <end position="260"/>
    </location>
</feature>
<gene>
    <name evidence="2" type="ORF">CLG96_03890</name>
</gene>
<organism evidence="2 3">
    <name type="scientific">Sphingomonas oleivorans</name>
    <dbReference type="NCBI Taxonomy" id="1735121"/>
    <lineage>
        <taxon>Bacteria</taxon>
        <taxon>Pseudomonadati</taxon>
        <taxon>Pseudomonadota</taxon>
        <taxon>Alphaproteobacteria</taxon>
        <taxon>Sphingomonadales</taxon>
        <taxon>Sphingomonadaceae</taxon>
        <taxon>Sphingomonas</taxon>
    </lineage>
</organism>
<sequence>MACAGSARARPPRIVSINPCVDAVLMRVADPGQIAGISHYSQDPAASSIPLDLARRFKATSGTAEEVVALAPDMVIAGPHVAPATIQALRRMRIPLIQFSVAEGISESEAQIRAIAAAAGHPERGERLSAAIEAAIGAARRAQGPDVPALIWQGGGLVPGSGTLADELLRVSGFINMSAAYGLKKWDVLPLEHLVARPPELLLTTGAEARDRMLSHPVLRRMSGRIAIRDYPPRLLHCGGPTIIEAVTRLAALRRELARR</sequence>
<dbReference type="PANTHER" id="PTHR30535">
    <property type="entry name" value="VITAMIN B12-BINDING PROTEIN"/>
    <property type="match status" value="1"/>
</dbReference>